<organism evidence="1 2">
    <name type="scientific">Clostridium tanneri</name>
    <dbReference type="NCBI Taxonomy" id="3037988"/>
    <lineage>
        <taxon>Bacteria</taxon>
        <taxon>Bacillati</taxon>
        <taxon>Bacillota</taxon>
        <taxon>Clostridia</taxon>
        <taxon>Eubacteriales</taxon>
        <taxon>Clostridiaceae</taxon>
        <taxon>Clostridium</taxon>
    </lineage>
</organism>
<keyword evidence="1" id="KW-0167">Capsid protein</keyword>
<sequence>MDQKGFAPNETMQLHELLTLKNLSLTKSVTMSPLVSDNELKSILQQDVTTGEQHIRELKGLLEQSSIAASENTKS</sequence>
<comment type="caution">
    <text evidence="1">The sequence shown here is derived from an EMBL/GenBank/DDBJ whole genome shotgun (WGS) entry which is preliminary data.</text>
</comment>
<gene>
    <name evidence="1" type="ORF">P8V03_15890</name>
</gene>
<dbReference type="Proteomes" id="UP001281656">
    <property type="component" value="Unassembled WGS sequence"/>
</dbReference>
<dbReference type="Gene3D" id="1.20.1260.10">
    <property type="match status" value="1"/>
</dbReference>
<proteinExistence type="predicted"/>
<keyword evidence="2" id="KW-1185">Reference proteome</keyword>
<accession>A0ABU4JWU0</accession>
<dbReference type="EMBL" id="JARUJP010000024">
    <property type="protein sequence ID" value="MDW8802629.1"/>
    <property type="molecule type" value="Genomic_DNA"/>
</dbReference>
<dbReference type="RefSeq" id="WP_318798930.1">
    <property type="nucleotide sequence ID" value="NZ_JARUJP010000024.1"/>
</dbReference>
<protein>
    <submittedName>
        <fullName evidence="1">Spore coat protein</fullName>
    </submittedName>
</protein>
<evidence type="ECO:0000313" key="1">
    <source>
        <dbReference type="EMBL" id="MDW8802629.1"/>
    </source>
</evidence>
<evidence type="ECO:0000313" key="2">
    <source>
        <dbReference type="Proteomes" id="UP001281656"/>
    </source>
</evidence>
<keyword evidence="1" id="KW-0946">Virion</keyword>
<reference evidence="1 2" key="1">
    <citation type="submission" date="2023-04" db="EMBL/GenBank/DDBJ databases">
        <title>Clostridium tannerae sp. nov., isolated from the fecal material of an alpaca.</title>
        <authorList>
            <person name="Miller S."/>
            <person name="Hendry M."/>
            <person name="King J."/>
            <person name="Sankaranarayanan K."/>
            <person name="Lawson P.A."/>
        </authorList>
    </citation>
    <scope>NUCLEOTIDE SEQUENCE [LARGE SCALE GENOMIC DNA]</scope>
    <source>
        <strain evidence="1 2">A1-XYC3</strain>
    </source>
</reference>
<name>A0ABU4JWU0_9CLOT</name>
<dbReference type="InterPro" id="IPR012347">
    <property type="entry name" value="Ferritin-like"/>
</dbReference>